<name>A0ABU2L7D5_9ACTN</name>
<protein>
    <recommendedName>
        <fullName evidence="4">RanBP2-type domain-containing protein</fullName>
    </recommendedName>
</protein>
<dbReference type="EMBL" id="JAVREN010000010">
    <property type="protein sequence ID" value="MDT0307237.1"/>
    <property type="molecule type" value="Genomic_DNA"/>
</dbReference>
<accession>A0ABU2L7D5</accession>
<organism evidence="2 3">
    <name type="scientific">Streptomyces boetiae</name>
    <dbReference type="NCBI Taxonomy" id="3075541"/>
    <lineage>
        <taxon>Bacteria</taxon>
        <taxon>Bacillati</taxon>
        <taxon>Actinomycetota</taxon>
        <taxon>Actinomycetes</taxon>
        <taxon>Kitasatosporales</taxon>
        <taxon>Streptomycetaceae</taxon>
        <taxon>Streptomyces</taxon>
    </lineage>
</organism>
<keyword evidence="3" id="KW-1185">Reference proteome</keyword>
<proteinExistence type="predicted"/>
<dbReference type="Proteomes" id="UP001183388">
    <property type="component" value="Unassembled WGS sequence"/>
</dbReference>
<feature type="region of interest" description="Disordered" evidence="1">
    <location>
        <begin position="1"/>
        <end position="54"/>
    </location>
</feature>
<feature type="compositionally biased region" description="Basic and acidic residues" evidence="1">
    <location>
        <begin position="8"/>
        <end position="34"/>
    </location>
</feature>
<sequence length="200" mass="21886">MTVHKKPPAGDRESVRLSYGPEEKRKEDRDRAVHAEGVGQRGVTGIRPPDRTFPGEKECEQANRTAVFHPMVEDEGVPCIEVGGVLVFTCLDHLSGAFLVHIDLDTADDRLVRPDATVPLRIEVQGDTVLDDSAEGTPRRGVLRELLEAADDGQQDAIRDAALAAGLLWRCPACQWDNPREAAHCQAGDPCRAPRPAQTR</sequence>
<evidence type="ECO:0000256" key="1">
    <source>
        <dbReference type="SAM" id="MobiDB-lite"/>
    </source>
</evidence>
<dbReference type="RefSeq" id="WP_311630179.1">
    <property type="nucleotide sequence ID" value="NZ_JAVREN010000010.1"/>
</dbReference>
<gene>
    <name evidence="2" type="ORF">RM780_09705</name>
</gene>
<evidence type="ECO:0000313" key="2">
    <source>
        <dbReference type="EMBL" id="MDT0307237.1"/>
    </source>
</evidence>
<reference evidence="3" key="1">
    <citation type="submission" date="2023-07" db="EMBL/GenBank/DDBJ databases">
        <title>30 novel species of actinomycetes from the DSMZ collection.</title>
        <authorList>
            <person name="Nouioui I."/>
        </authorList>
    </citation>
    <scope>NUCLEOTIDE SEQUENCE [LARGE SCALE GENOMIC DNA]</scope>
    <source>
        <strain evidence="3">DSM 44917</strain>
    </source>
</reference>
<evidence type="ECO:0000313" key="3">
    <source>
        <dbReference type="Proteomes" id="UP001183388"/>
    </source>
</evidence>
<comment type="caution">
    <text evidence="2">The sequence shown here is derived from an EMBL/GenBank/DDBJ whole genome shotgun (WGS) entry which is preliminary data.</text>
</comment>
<evidence type="ECO:0008006" key="4">
    <source>
        <dbReference type="Google" id="ProtNLM"/>
    </source>
</evidence>